<dbReference type="Proteomes" id="UP001500416">
    <property type="component" value="Unassembled WGS sequence"/>
</dbReference>
<protein>
    <recommendedName>
        <fullName evidence="1">DUF1918 domain-containing protein</fullName>
    </recommendedName>
</protein>
<keyword evidence="3" id="KW-1185">Reference proteome</keyword>
<proteinExistence type="predicted"/>
<name>A0ABN0UI48_9PSEU</name>
<evidence type="ECO:0000313" key="3">
    <source>
        <dbReference type="Proteomes" id="UP001500416"/>
    </source>
</evidence>
<dbReference type="EMBL" id="BAAABU010000018">
    <property type="protein sequence ID" value="GAA0250827.1"/>
    <property type="molecule type" value="Genomic_DNA"/>
</dbReference>
<dbReference type="RefSeq" id="WP_343937191.1">
    <property type="nucleotide sequence ID" value="NZ_BAAABU010000018.1"/>
</dbReference>
<feature type="domain" description="DUF1918" evidence="1">
    <location>
        <begin position="1"/>
        <end position="58"/>
    </location>
</feature>
<comment type="caution">
    <text evidence="2">The sequence shown here is derived from an EMBL/GenBank/DDBJ whole genome shotgun (WGS) entry which is preliminary data.</text>
</comment>
<reference evidence="2 3" key="1">
    <citation type="journal article" date="2019" name="Int. J. Syst. Evol. Microbiol.">
        <title>The Global Catalogue of Microorganisms (GCM) 10K type strain sequencing project: providing services to taxonomists for standard genome sequencing and annotation.</title>
        <authorList>
            <consortium name="The Broad Institute Genomics Platform"/>
            <consortium name="The Broad Institute Genome Sequencing Center for Infectious Disease"/>
            <person name="Wu L."/>
            <person name="Ma J."/>
        </authorList>
    </citation>
    <scope>NUCLEOTIDE SEQUENCE [LARGE SCALE GENOMIC DNA]</scope>
    <source>
        <strain evidence="2 3">JCM 3380</strain>
    </source>
</reference>
<dbReference type="Gene3D" id="2.30.30.440">
    <property type="entry name" value="Domain of unknown function DUF1918"/>
    <property type="match status" value="1"/>
</dbReference>
<dbReference type="SUPFAM" id="SSF50118">
    <property type="entry name" value="Cell growth inhibitor/plasmid maintenance toxic component"/>
    <property type="match status" value="1"/>
</dbReference>
<accession>A0ABN0UI48</accession>
<organism evidence="2 3">
    <name type="scientific">Saccharothrix mutabilis subsp. mutabilis</name>
    <dbReference type="NCBI Taxonomy" id="66855"/>
    <lineage>
        <taxon>Bacteria</taxon>
        <taxon>Bacillati</taxon>
        <taxon>Actinomycetota</taxon>
        <taxon>Actinomycetes</taxon>
        <taxon>Pseudonocardiales</taxon>
        <taxon>Pseudonocardiaceae</taxon>
        <taxon>Saccharothrix</taxon>
    </lineage>
</organism>
<evidence type="ECO:0000313" key="2">
    <source>
        <dbReference type="EMBL" id="GAA0250827.1"/>
    </source>
</evidence>
<dbReference type="InterPro" id="IPR015035">
    <property type="entry name" value="DUF1918"/>
</dbReference>
<evidence type="ECO:0000259" key="1">
    <source>
        <dbReference type="Pfam" id="PF08940"/>
    </source>
</evidence>
<dbReference type="Pfam" id="PF08940">
    <property type="entry name" value="DUF1918"/>
    <property type="match status" value="1"/>
</dbReference>
<gene>
    <name evidence="2" type="ORF">GCM10010492_58840</name>
</gene>
<sequence>MKADVGDWIVVEGAVLGVPTRRGQVVEVRHPDGTPPYVVHWLDTGTTTLVFPGPDAHVVTAAEEARRIAAAS</sequence>